<evidence type="ECO:0000313" key="10">
    <source>
        <dbReference type="WBParaSite" id="nRc.2.0.1.t29690-RA"/>
    </source>
</evidence>
<evidence type="ECO:0000256" key="4">
    <source>
        <dbReference type="ARBA" id="ARBA00037087"/>
    </source>
</evidence>
<keyword evidence="2" id="KW-0690">Ribosome biogenesis</keyword>
<evidence type="ECO:0000313" key="9">
    <source>
        <dbReference type="Proteomes" id="UP000887565"/>
    </source>
</evidence>
<evidence type="ECO:0000256" key="2">
    <source>
        <dbReference type="ARBA" id="ARBA00022517"/>
    </source>
</evidence>
<dbReference type="GO" id="GO:0034511">
    <property type="term" value="F:U3 snoRNA binding"/>
    <property type="evidence" value="ECO:0007669"/>
    <property type="project" value="TreeGrafter"/>
</dbReference>
<dbReference type="InterPro" id="IPR012948">
    <property type="entry name" value="AARP2CN"/>
</dbReference>
<name>A0A915JTL2_ROMCU</name>
<feature type="compositionally biased region" description="Acidic residues" evidence="7">
    <location>
        <begin position="278"/>
        <end position="291"/>
    </location>
</feature>
<evidence type="ECO:0000256" key="5">
    <source>
        <dbReference type="ARBA" id="ARBA00038288"/>
    </source>
</evidence>
<feature type="domain" description="Bms1-type G" evidence="8">
    <location>
        <begin position="1"/>
        <end position="120"/>
    </location>
</feature>
<dbReference type="InterPro" id="IPR039761">
    <property type="entry name" value="Bms1/Tsr1"/>
</dbReference>
<proteinExistence type="inferred from homology"/>
<dbReference type="WBParaSite" id="nRc.2.0.1.t29690-RA">
    <property type="protein sequence ID" value="nRc.2.0.1.t29690-RA"/>
    <property type="gene ID" value="nRc.2.0.1.g29690"/>
</dbReference>
<comment type="similarity">
    <text evidence="5">Belongs to the TRAFAC class translation factor GTPase superfamily. Bms1-like GTPase family. TSR1 subfamily.</text>
</comment>
<dbReference type="Proteomes" id="UP000887565">
    <property type="component" value="Unplaced"/>
</dbReference>
<dbReference type="OMA" id="MNLPRFK"/>
<dbReference type="GO" id="GO:0030688">
    <property type="term" value="C:preribosome, small subunit precursor"/>
    <property type="evidence" value="ECO:0007669"/>
    <property type="project" value="TreeGrafter"/>
</dbReference>
<keyword evidence="9" id="KW-1185">Reference proteome</keyword>
<evidence type="ECO:0000256" key="1">
    <source>
        <dbReference type="ARBA" id="ARBA00004604"/>
    </source>
</evidence>
<dbReference type="SMART" id="SM01362">
    <property type="entry name" value="DUF663"/>
    <property type="match status" value="1"/>
</dbReference>
<comment type="subcellular location">
    <subcellularLocation>
        <location evidence="1">Nucleus</location>
        <location evidence="1">Nucleolus</location>
    </subcellularLocation>
</comment>
<feature type="region of interest" description="Disordered" evidence="7">
    <location>
        <begin position="270"/>
        <end position="291"/>
    </location>
</feature>
<dbReference type="Pfam" id="PF04950">
    <property type="entry name" value="RIBIOP_C"/>
    <property type="match status" value="1"/>
</dbReference>
<comment type="function">
    <text evidence="4">Required during maturation of the 40S ribosomal subunit in the nucleolus.</text>
</comment>
<dbReference type="GO" id="GO:0003924">
    <property type="term" value="F:GTPase activity"/>
    <property type="evidence" value="ECO:0007669"/>
    <property type="project" value="TreeGrafter"/>
</dbReference>
<dbReference type="InterPro" id="IPR007034">
    <property type="entry name" value="BMS1_TSR1_C"/>
</dbReference>
<dbReference type="InterPro" id="IPR030387">
    <property type="entry name" value="G_Bms1/Tsr1_dom"/>
</dbReference>
<dbReference type="GO" id="GO:0000479">
    <property type="term" value="P:endonucleolytic cleavage of tricistronic rRNA transcript (SSU-rRNA, 5.8S rRNA, LSU-rRNA)"/>
    <property type="evidence" value="ECO:0007669"/>
    <property type="project" value="TreeGrafter"/>
</dbReference>
<dbReference type="GO" id="GO:0000462">
    <property type="term" value="P:maturation of SSU-rRNA from tricistronic rRNA transcript (SSU-rRNA, 5.8S rRNA, LSU-rRNA)"/>
    <property type="evidence" value="ECO:0007669"/>
    <property type="project" value="TreeGrafter"/>
</dbReference>
<sequence length="686" mass="79133">MPHVLRLRKRFAFYVPDQNNLYDILDSLKVADTVLVCWPIGREIDSYASTLLTCVKAQGLSTYFNVIRGLNDYTGKKKEAARKALTKNFENWSLDTNFYCLDSANDALVVLRQIGCCSRSPLNLQKYRPHMLAESCAIVGSENETDTCQIKLAGYIRGHHLDVNALIHLTGLGDFQLSKIEVLDDPRPLNLHQKKNKDIDMKDESELLLLPNKEKQVSLVSEVTPDPMEGEQTWPTEQELTEAEDDVFAKPKKVPVGTSTYQATWIIDDPQTSGSEQAECETDDEDGDVNDTIENDEQLQALSEENSQADENDFAMNDTESIAATEVDTEKYDVRFDEEEEKRLLKLFREERENEQFPDEIDTPMDIPAKIRFQRYRGLKSFRTSPWNPKENLPYDYARIFQFENFRRTKRRTLSEERKDGVQPGSYVCIYVNNVSKKKIQDHLNRRSPIVVYGLLPHEQKISLINFVIRKHESYTWSIKSKDSLIFHVGYRRFVANPIFSQHTNGDKFKYERFLTSDSAVVASVYAPIIFPPSTVLVFKNDSKGRHRLIATGAVFDVNPNRLVIKRIILSGHPSKINKRGATVRYMFFNRDDINWFKPVELRTKLGRRGHIKEALGTHGHMKCLFDRPINSQDTVLMDLYKRIFPKWTYDSDIPYPKVESFSYTSNCLSSKNDNDSDLEDDAMME</sequence>
<dbReference type="GO" id="GO:0005730">
    <property type="term" value="C:nucleolus"/>
    <property type="evidence" value="ECO:0007669"/>
    <property type="project" value="UniProtKB-SubCell"/>
</dbReference>
<dbReference type="SMART" id="SM00785">
    <property type="entry name" value="AARP2CN"/>
    <property type="match status" value="1"/>
</dbReference>
<dbReference type="PANTHER" id="PTHR12858">
    <property type="entry name" value="RIBOSOME BIOGENESIS PROTEIN"/>
    <property type="match status" value="1"/>
</dbReference>
<evidence type="ECO:0000256" key="7">
    <source>
        <dbReference type="SAM" id="MobiDB-lite"/>
    </source>
</evidence>
<evidence type="ECO:0000256" key="6">
    <source>
        <dbReference type="ARBA" id="ARBA00040070"/>
    </source>
</evidence>
<dbReference type="PANTHER" id="PTHR12858:SF1">
    <property type="entry name" value="PRE-RRNA-PROCESSING PROTEIN TSR1 HOMOLOG"/>
    <property type="match status" value="1"/>
</dbReference>
<keyword evidence="3" id="KW-0539">Nucleus</keyword>
<reference evidence="10" key="1">
    <citation type="submission" date="2022-11" db="UniProtKB">
        <authorList>
            <consortium name="WormBaseParasite"/>
        </authorList>
    </citation>
    <scope>IDENTIFICATION</scope>
</reference>
<dbReference type="PROSITE" id="PS51714">
    <property type="entry name" value="G_BMS1"/>
    <property type="match status" value="1"/>
</dbReference>
<dbReference type="Pfam" id="PF08142">
    <property type="entry name" value="AARP2CN"/>
    <property type="match status" value="1"/>
</dbReference>
<accession>A0A915JTL2</accession>
<dbReference type="Pfam" id="PF22298">
    <property type="entry name" value="Tsr1_G-like"/>
    <property type="match status" value="1"/>
</dbReference>
<dbReference type="GO" id="GO:0005525">
    <property type="term" value="F:GTP binding"/>
    <property type="evidence" value="ECO:0007669"/>
    <property type="project" value="TreeGrafter"/>
</dbReference>
<evidence type="ECO:0000259" key="8">
    <source>
        <dbReference type="PROSITE" id="PS51714"/>
    </source>
</evidence>
<evidence type="ECO:0000256" key="3">
    <source>
        <dbReference type="ARBA" id="ARBA00023242"/>
    </source>
</evidence>
<organism evidence="9 10">
    <name type="scientific">Romanomermis culicivorax</name>
    <name type="common">Nematode worm</name>
    <dbReference type="NCBI Taxonomy" id="13658"/>
    <lineage>
        <taxon>Eukaryota</taxon>
        <taxon>Metazoa</taxon>
        <taxon>Ecdysozoa</taxon>
        <taxon>Nematoda</taxon>
        <taxon>Enoplea</taxon>
        <taxon>Dorylaimia</taxon>
        <taxon>Mermithida</taxon>
        <taxon>Mermithoidea</taxon>
        <taxon>Mermithidae</taxon>
        <taxon>Romanomermis</taxon>
    </lineage>
</organism>
<dbReference type="AlphaFoldDB" id="A0A915JTL2"/>
<protein>
    <recommendedName>
        <fullName evidence="6">Pre-rRNA-processing protein TSR1 homolog</fullName>
    </recommendedName>
</protein>